<dbReference type="RefSeq" id="WP_198111284.1">
    <property type="nucleotide sequence ID" value="NZ_JAEDAK010000007.1"/>
</dbReference>
<organism evidence="3 4">
    <name type="scientific">Inhella proteolytica</name>
    <dbReference type="NCBI Taxonomy" id="2795029"/>
    <lineage>
        <taxon>Bacteria</taxon>
        <taxon>Pseudomonadati</taxon>
        <taxon>Pseudomonadota</taxon>
        <taxon>Betaproteobacteria</taxon>
        <taxon>Burkholderiales</taxon>
        <taxon>Sphaerotilaceae</taxon>
        <taxon>Inhella</taxon>
    </lineage>
</organism>
<protein>
    <recommendedName>
        <fullName evidence="5">Alpha/beta hydrolase</fullName>
    </recommendedName>
</protein>
<feature type="chain" id="PRO_5037749620" description="Alpha/beta hydrolase" evidence="2">
    <location>
        <begin position="23"/>
        <end position="382"/>
    </location>
</feature>
<evidence type="ECO:0000313" key="3">
    <source>
        <dbReference type="EMBL" id="MBH9577506.1"/>
    </source>
</evidence>
<dbReference type="AlphaFoldDB" id="A0A931J110"/>
<feature type="compositionally biased region" description="Gly residues" evidence="1">
    <location>
        <begin position="272"/>
        <end position="303"/>
    </location>
</feature>
<dbReference type="InterPro" id="IPR029058">
    <property type="entry name" value="AB_hydrolase_fold"/>
</dbReference>
<feature type="region of interest" description="Disordered" evidence="1">
    <location>
        <begin position="361"/>
        <end position="382"/>
    </location>
</feature>
<gene>
    <name evidence="3" type="ORF">I7X39_11400</name>
</gene>
<evidence type="ECO:0000256" key="1">
    <source>
        <dbReference type="SAM" id="MobiDB-lite"/>
    </source>
</evidence>
<comment type="caution">
    <text evidence="3">The sequence shown here is derived from an EMBL/GenBank/DDBJ whole genome shotgun (WGS) entry which is preliminary data.</text>
</comment>
<dbReference type="PROSITE" id="PS51257">
    <property type="entry name" value="PROKAR_LIPOPROTEIN"/>
    <property type="match status" value="1"/>
</dbReference>
<feature type="signal peptide" evidence="2">
    <location>
        <begin position="1"/>
        <end position="22"/>
    </location>
</feature>
<evidence type="ECO:0000313" key="4">
    <source>
        <dbReference type="Proteomes" id="UP000613266"/>
    </source>
</evidence>
<evidence type="ECO:0008006" key="5">
    <source>
        <dbReference type="Google" id="ProtNLM"/>
    </source>
</evidence>
<dbReference type="EMBL" id="JAEDAK010000007">
    <property type="protein sequence ID" value="MBH9577506.1"/>
    <property type="molecule type" value="Genomic_DNA"/>
</dbReference>
<sequence>MRLSLALLVLALAACAGGPPRAQPDAARVEAFRAQGWAAGAALQPEPEQLLLWGQGDAALPYRLALPAAPGPRPLIVYLPGLGEGPEAGQRWREAWVRAGYAVLSVQALAEDGEAWRSPLARQGEFAALAAHHQGLRGARLQRLGAFLAALPTALPAPWAARLDLRRAGLAGYDLGADAALHLAAQAGSGWAWQGLLLISAPAEGPSPAAGLPLLGISGPGDGDALRGLDDGRAAGREALFHRAPLLWLRQLSHLQFSGSAEAERAQSEGRAQGGGGEHGGAAGGRGRRGGGGGMPAKGGRTGGDGRDGPMAPVPPGLNAHQLTLLSQERVAVQTVSTAFWDATLRGDTAARQWLREQAPAWLAPVGELRGGPAQDSASTSR</sequence>
<dbReference type="Gene3D" id="3.40.50.1820">
    <property type="entry name" value="alpha/beta hydrolase"/>
    <property type="match status" value="1"/>
</dbReference>
<evidence type="ECO:0000256" key="2">
    <source>
        <dbReference type="SAM" id="SignalP"/>
    </source>
</evidence>
<proteinExistence type="predicted"/>
<dbReference type="SUPFAM" id="SSF53474">
    <property type="entry name" value="alpha/beta-Hydrolases"/>
    <property type="match status" value="1"/>
</dbReference>
<keyword evidence="2" id="KW-0732">Signal</keyword>
<name>A0A931J110_9BURK</name>
<dbReference type="Proteomes" id="UP000613266">
    <property type="component" value="Unassembled WGS sequence"/>
</dbReference>
<keyword evidence="4" id="KW-1185">Reference proteome</keyword>
<accession>A0A931J110</accession>
<feature type="region of interest" description="Disordered" evidence="1">
    <location>
        <begin position="260"/>
        <end position="318"/>
    </location>
</feature>
<reference evidence="3" key="1">
    <citation type="submission" date="2020-12" db="EMBL/GenBank/DDBJ databases">
        <title>The genome sequence of Inhella sp. 1Y17.</title>
        <authorList>
            <person name="Liu Y."/>
        </authorList>
    </citation>
    <scope>NUCLEOTIDE SEQUENCE</scope>
    <source>
        <strain evidence="3">1Y17</strain>
    </source>
</reference>